<feature type="transmembrane region" description="Helical" evidence="2">
    <location>
        <begin position="273"/>
        <end position="298"/>
    </location>
</feature>
<feature type="transmembrane region" description="Helical" evidence="2">
    <location>
        <begin position="73"/>
        <end position="98"/>
    </location>
</feature>
<evidence type="ECO:0000313" key="4">
    <source>
        <dbReference type="Proteomes" id="UP000494111"/>
    </source>
</evidence>
<keyword evidence="2" id="KW-0472">Membrane</keyword>
<reference evidence="3 4" key="1">
    <citation type="submission" date="2020-04" db="EMBL/GenBank/DDBJ databases">
        <authorList>
            <person name="De Canck E."/>
        </authorList>
    </citation>
    <scope>NUCLEOTIDE SEQUENCE [LARGE SCALE GENOMIC DNA]</scope>
    <source>
        <strain evidence="3 4">LMG 3458</strain>
    </source>
</reference>
<feature type="coiled-coil region" evidence="1">
    <location>
        <begin position="237"/>
        <end position="275"/>
    </location>
</feature>
<protein>
    <submittedName>
        <fullName evidence="3">Uncharacterized protein</fullName>
    </submittedName>
</protein>
<dbReference type="AlphaFoldDB" id="A0A6S7AQ30"/>
<gene>
    <name evidence="3" type="ORF">LMG3458_06039</name>
</gene>
<organism evidence="3 4">
    <name type="scientific">Achromobacter deleyi</name>
    <dbReference type="NCBI Taxonomy" id="1353891"/>
    <lineage>
        <taxon>Bacteria</taxon>
        <taxon>Pseudomonadati</taxon>
        <taxon>Pseudomonadota</taxon>
        <taxon>Betaproteobacteria</taxon>
        <taxon>Burkholderiales</taxon>
        <taxon>Alcaligenaceae</taxon>
        <taxon>Achromobacter</taxon>
    </lineage>
</organism>
<keyword evidence="1" id="KW-0175">Coiled coil</keyword>
<keyword evidence="2" id="KW-1133">Transmembrane helix</keyword>
<dbReference type="Proteomes" id="UP000494111">
    <property type="component" value="Unassembled WGS sequence"/>
</dbReference>
<feature type="transmembrane region" description="Helical" evidence="2">
    <location>
        <begin position="32"/>
        <end position="61"/>
    </location>
</feature>
<feature type="transmembrane region" description="Helical" evidence="2">
    <location>
        <begin position="118"/>
        <end position="143"/>
    </location>
</feature>
<sequence>MENATSAGQPYGGAAYAGAIPARESAVSAVSWAAVFAGAVIAAALSLALFAGGSGLGFLSVSPWAGEGMSAPAVGISVIAWLLFTQIIAYGIGGYVAGRLRTKWVDTHVDEVYFRDTAHGFLVWALSAVVSAALLGSAIATLASGAAKAGASVAAGAGAAVTATAAAGAGAGGMDNASDYLTDVLLRSDRPDAAGDKAASRAEVGRIVAVSLAHGEMAPADRDYVAKVIAAQTGMDAAAAQQRVDQTIQNAKKAADEAKQKAREAADKARKAAAAFALWGFASMLIGAFVASLCATWGGRRRDTLHKV</sequence>
<name>A0A6S7AQ30_9BURK</name>
<dbReference type="RefSeq" id="WP_175194759.1">
    <property type="nucleotide sequence ID" value="NZ_CADIJO010000043.1"/>
</dbReference>
<accession>A0A6S7AQ30</accession>
<evidence type="ECO:0000313" key="3">
    <source>
        <dbReference type="EMBL" id="CAB3743008.1"/>
    </source>
</evidence>
<dbReference type="EMBL" id="CADIJO010000043">
    <property type="protein sequence ID" value="CAB3743008.1"/>
    <property type="molecule type" value="Genomic_DNA"/>
</dbReference>
<evidence type="ECO:0000256" key="1">
    <source>
        <dbReference type="SAM" id="Coils"/>
    </source>
</evidence>
<proteinExistence type="predicted"/>
<keyword evidence="2" id="KW-0812">Transmembrane</keyword>
<evidence type="ECO:0000256" key="2">
    <source>
        <dbReference type="SAM" id="Phobius"/>
    </source>
</evidence>